<keyword evidence="6 12" id="KW-0812">Transmembrane</keyword>
<comment type="caution">
    <text evidence="15">The sequence shown here is derived from an EMBL/GenBank/DDBJ whole genome shotgun (WGS) entry which is preliminary data.</text>
</comment>
<evidence type="ECO:0000259" key="14">
    <source>
        <dbReference type="Pfam" id="PF17039"/>
    </source>
</evidence>
<dbReference type="GO" id="GO:0032580">
    <property type="term" value="C:Golgi cisterna membrane"/>
    <property type="evidence" value="ECO:0007669"/>
    <property type="project" value="UniProtKB-SubCell"/>
</dbReference>
<keyword evidence="8" id="KW-1133">Transmembrane helix</keyword>
<sequence>MLQLGTRFQTDLKYILIWSPPKPLYGYRRTKKSITGQKIFIKQKCPHFNCYISYDEKLLQEDHRNFDAVVFKVKDIQNIVAPINITRAPNQIYIFNSLEPAEMYPVCSPVFDNFFNWTWTYKLNSEIPHPFFNIFDVNNEIFGPKIFVNWTKQMDHTEKYKNKMRNKSLAVAWIITECRLKARHQEFIAEFKNELKGYNYTLDMFGPCGDRKCPKRNKKGCYDVIQQNYFFQMILEDTFSEDYITERMVKAMNSLSIPIVLGGSNYKRFLPPGSYINAQSFDMKKLGAIIDYLIKNPVTYQYFFDWKNHYYYMARPRSYMVDNYGSSHPLKSFRISGASPPAAGLGGCDRSPGCYQLFTPVNTQNNGWANLLFGFSARLESENCMYF</sequence>
<dbReference type="GO" id="GO:0008417">
    <property type="term" value="F:fucosyltransferase activity"/>
    <property type="evidence" value="ECO:0007669"/>
    <property type="project" value="InterPro"/>
</dbReference>
<organism evidence="15 16">
    <name type="scientific">Leptosia nina</name>
    <dbReference type="NCBI Taxonomy" id="320188"/>
    <lineage>
        <taxon>Eukaryota</taxon>
        <taxon>Metazoa</taxon>
        <taxon>Ecdysozoa</taxon>
        <taxon>Arthropoda</taxon>
        <taxon>Hexapoda</taxon>
        <taxon>Insecta</taxon>
        <taxon>Pterygota</taxon>
        <taxon>Neoptera</taxon>
        <taxon>Endopterygota</taxon>
        <taxon>Lepidoptera</taxon>
        <taxon>Glossata</taxon>
        <taxon>Ditrysia</taxon>
        <taxon>Papilionoidea</taxon>
        <taxon>Pieridae</taxon>
        <taxon>Pierinae</taxon>
        <taxon>Leptosia</taxon>
    </lineage>
</organism>
<proteinExistence type="inferred from homology"/>
<evidence type="ECO:0000256" key="7">
    <source>
        <dbReference type="ARBA" id="ARBA00022968"/>
    </source>
</evidence>
<reference evidence="15 16" key="1">
    <citation type="submission" date="2023-11" db="EMBL/GenBank/DDBJ databases">
        <authorList>
            <person name="Okamura Y."/>
        </authorList>
    </citation>
    <scope>NUCLEOTIDE SEQUENCE [LARGE SCALE GENOMIC DNA]</scope>
</reference>
<accession>A0AAV1J0J5</accession>
<keyword evidence="9 12" id="KW-0333">Golgi apparatus</keyword>
<evidence type="ECO:0000313" key="15">
    <source>
        <dbReference type="EMBL" id="CAK1542552.1"/>
    </source>
</evidence>
<dbReference type="Pfam" id="PF00852">
    <property type="entry name" value="Glyco_transf_10"/>
    <property type="match status" value="1"/>
</dbReference>
<protein>
    <recommendedName>
        <fullName evidence="12">Fucosyltransferase</fullName>
        <ecNumber evidence="12">2.4.1.-</ecNumber>
    </recommendedName>
</protein>
<dbReference type="AlphaFoldDB" id="A0AAV1J0J5"/>
<keyword evidence="4 12" id="KW-0328">Glycosyltransferase</keyword>
<dbReference type="InterPro" id="IPR031481">
    <property type="entry name" value="Glyco_tran_10_N"/>
</dbReference>
<comment type="similarity">
    <text evidence="3 12">Belongs to the glycosyltransferase 10 family.</text>
</comment>
<dbReference type="EMBL" id="CAVLEF010000003">
    <property type="protein sequence ID" value="CAK1542552.1"/>
    <property type="molecule type" value="Genomic_DNA"/>
</dbReference>
<evidence type="ECO:0000256" key="2">
    <source>
        <dbReference type="ARBA" id="ARBA00004922"/>
    </source>
</evidence>
<evidence type="ECO:0000256" key="8">
    <source>
        <dbReference type="ARBA" id="ARBA00022989"/>
    </source>
</evidence>
<name>A0AAV1J0J5_9NEOP</name>
<dbReference type="Proteomes" id="UP001497472">
    <property type="component" value="Unassembled WGS sequence"/>
</dbReference>
<evidence type="ECO:0000256" key="4">
    <source>
        <dbReference type="ARBA" id="ARBA00022676"/>
    </source>
</evidence>
<evidence type="ECO:0000256" key="10">
    <source>
        <dbReference type="ARBA" id="ARBA00023136"/>
    </source>
</evidence>
<dbReference type="Pfam" id="PF17039">
    <property type="entry name" value="Glyco_tran_10_N"/>
    <property type="match status" value="1"/>
</dbReference>
<keyword evidence="5 12" id="KW-0808">Transferase</keyword>
<keyword evidence="7" id="KW-0735">Signal-anchor</keyword>
<gene>
    <name evidence="15" type="ORF">LNINA_LOCUS2439</name>
</gene>
<dbReference type="InterPro" id="IPR055270">
    <property type="entry name" value="Glyco_tran_10_C"/>
</dbReference>
<evidence type="ECO:0000313" key="16">
    <source>
        <dbReference type="Proteomes" id="UP001497472"/>
    </source>
</evidence>
<evidence type="ECO:0000256" key="1">
    <source>
        <dbReference type="ARBA" id="ARBA00004447"/>
    </source>
</evidence>
<dbReference type="PANTHER" id="PTHR48438">
    <property type="entry name" value="ALPHA-(1,3)-FUCOSYLTRANSFERASE C-RELATED"/>
    <property type="match status" value="1"/>
</dbReference>
<comment type="subcellular location">
    <subcellularLocation>
        <location evidence="1 12">Golgi apparatus</location>
        <location evidence="1 12">Golgi stack membrane</location>
        <topology evidence="1 12">Single-pass type II membrane protein</topology>
    </subcellularLocation>
</comment>
<evidence type="ECO:0000256" key="11">
    <source>
        <dbReference type="ARBA" id="ARBA00023180"/>
    </source>
</evidence>
<evidence type="ECO:0000256" key="5">
    <source>
        <dbReference type="ARBA" id="ARBA00022679"/>
    </source>
</evidence>
<dbReference type="SUPFAM" id="SSF53756">
    <property type="entry name" value="UDP-Glycosyltransferase/glycogen phosphorylase"/>
    <property type="match status" value="1"/>
</dbReference>
<evidence type="ECO:0000256" key="12">
    <source>
        <dbReference type="RuleBase" id="RU003832"/>
    </source>
</evidence>
<evidence type="ECO:0000259" key="13">
    <source>
        <dbReference type="Pfam" id="PF00852"/>
    </source>
</evidence>
<dbReference type="InterPro" id="IPR038577">
    <property type="entry name" value="GT10-like_C_sf"/>
</dbReference>
<dbReference type="Gene3D" id="3.40.50.11660">
    <property type="entry name" value="Glycosyl transferase family 10, C-terminal domain"/>
    <property type="match status" value="1"/>
</dbReference>
<feature type="domain" description="Fucosyltransferase C-terminal" evidence="13">
    <location>
        <begin position="165"/>
        <end position="312"/>
    </location>
</feature>
<comment type="pathway">
    <text evidence="2">Protein modification; protein glycosylation.</text>
</comment>
<evidence type="ECO:0000256" key="3">
    <source>
        <dbReference type="ARBA" id="ARBA00008919"/>
    </source>
</evidence>
<keyword evidence="16" id="KW-1185">Reference proteome</keyword>
<feature type="domain" description="Fucosyltransferase N-terminal" evidence="14">
    <location>
        <begin position="13"/>
        <end position="131"/>
    </location>
</feature>
<keyword evidence="10" id="KW-0472">Membrane</keyword>
<dbReference type="InterPro" id="IPR001503">
    <property type="entry name" value="Glyco_trans_10"/>
</dbReference>
<evidence type="ECO:0000256" key="9">
    <source>
        <dbReference type="ARBA" id="ARBA00023034"/>
    </source>
</evidence>
<dbReference type="PANTHER" id="PTHR48438:SF1">
    <property type="entry name" value="ALPHA-(1,3)-FUCOSYLTRANSFERASE C-RELATED"/>
    <property type="match status" value="1"/>
</dbReference>
<evidence type="ECO:0000256" key="6">
    <source>
        <dbReference type="ARBA" id="ARBA00022692"/>
    </source>
</evidence>
<keyword evidence="11" id="KW-0325">Glycoprotein</keyword>
<dbReference type="EC" id="2.4.1.-" evidence="12"/>